<feature type="transmembrane region" description="Helical" evidence="10">
    <location>
        <begin position="146"/>
        <end position="165"/>
    </location>
</feature>
<keyword evidence="7 10" id="KW-0472">Membrane</keyword>
<evidence type="ECO:0000256" key="4">
    <source>
        <dbReference type="ARBA" id="ARBA00022475"/>
    </source>
</evidence>
<feature type="transmembrane region" description="Helical" evidence="10">
    <location>
        <begin position="365"/>
        <end position="387"/>
    </location>
</feature>
<dbReference type="InterPro" id="IPR036259">
    <property type="entry name" value="MFS_trans_sf"/>
</dbReference>
<evidence type="ECO:0000256" key="6">
    <source>
        <dbReference type="ARBA" id="ARBA00022989"/>
    </source>
</evidence>
<comment type="similarity">
    <text evidence="2 9">Belongs to the major facilitator superfamily. Sugar transporter (TC 2.A.1.1) family.</text>
</comment>
<evidence type="ECO:0000313" key="13">
    <source>
        <dbReference type="Proteomes" id="UP000279236"/>
    </source>
</evidence>
<feature type="transmembrane region" description="Helical" evidence="10">
    <location>
        <begin position="177"/>
        <end position="200"/>
    </location>
</feature>
<comment type="caution">
    <text evidence="12">The sequence shown here is derived from an EMBL/GenBank/DDBJ whole genome shotgun (WGS) entry which is preliminary data.</text>
</comment>
<feature type="domain" description="Major facilitator superfamily (MFS) profile" evidence="11">
    <location>
        <begin position="50"/>
        <end position="497"/>
    </location>
</feature>
<dbReference type="RefSeq" id="XP_028474728.1">
    <property type="nucleotide sequence ID" value="XM_028624560.1"/>
</dbReference>
<dbReference type="AlphaFoldDB" id="A0A427XL36"/>
<evidence type="ECO:0000256" key="9">
    <source>
        <dbReference type="RuleBase" id="RU003346"/>
    </source>
</evidence>
<dbReference type="InterPro" id="IPR020846">
    <property type="entry name" value="MFS_dom"/>
</dbReference>
<dbReference type="FunFam" id="1.20.1250.20:FF:000073">
    <property type="entry name" value="MFS myo-inositol transporter, putative"/>
    <property type="match status" value="1"/>
</dbReference>
<proteinExistence type="inferred from homology"/>
<protein>
    <recommendedName>
        <fullName evidence="11">Major facilitator superfamily (MFS) profile domain-containing protein</fullName>
    </recommendedName>
</protein>
<dbReference type="InterPro" id="IPR005829">
    <property type="entry name" value="Sugar_transporter_CS"/>
</dbReference>
<dbReference type="Gene3D" id="1.20.1250.20">
    <property type="entry name" value="MFS general substrate transporter like domains"/>
    <property type="match status" value="1"/>
</dbReference>
<keyword evidence="4" id="KW-1003">Cell membrane</keyword>
<dbReference type="EMBL" id="RSCE01000009">
    <property type="protein sequence ID" value="RSH79619.1"/>
    <property type="molecule type" value="Genomic_DNA"/>
</dbReference>
<keyword evidence="5 10" id="KW-0812">Transmembrane</keyword>
<dbReference type="PRINTS" id="PR00171">
    <property type="entry name" value="SUGRTRNSPORT"/>
</dbReference>
<dbReference type="InterPro" id="IPR005828">
    <property type="entry name" value="MFS_sugar_transport-like"/>
</dbReference>
<dbReference type="Proteomes" id="UP000279236">
    <property type="component" value="Unassembled WGS sequence"/>
</dbReference>
<feature type="transmembrane region" description="Helical" evidence="10">
    <location>
        <begin position="336"/>
        <end position="353"/>
    </location>
</feature>
<dbReference type="OrthoDB" id="6339427at2759"/>
<feature type="transmembrane region" description="Helical" evidence="10">
    <location>
        <begin position="90"/>
        <end position="110"/>
    </location>
</feature>
<dbReference type="InterPro" id="IPR050814">
    <property type="entry name" value="Myo-inositol_Transporter"/>
</dbReference>
<dbReference type="GO" id="GO:0005886">
    <property type="term" value="C:plasma membrane"/>
    <property type="evidence" value="ECO:0007669"/>
    <property type="project" value="UniProtKB-SubCell"/>
</dbReference>
<dbReference type="SUPFAM" id="SSF103473">
    <property type="entry name" value="MFS general substrate transporter"/>
    <property type="match status" value="1"/>
</dbReference>
<evidence type="ECO:0000256" key="7">
    <source>
        <dbReference type="ARBA" id="ARBA00023136"/>
    </source>
</evidence>
<evidence type="ECO:0000256" key="5">
    <source>
        <dbReference type="ARBA" id="ARBA00022692"/>
    </source>
</evidence>
<feature type="transmembrane region" description="Helical" evidence="10">
    <location>
        <begin position="206"/>
        <end position="229"/>
    </location>
</feature>
<accession>A0A427XL36</accession>
<keyword evidence="3 9" id="KW-0813">Transport</keyword>
<dbReference type="GO" id="GO:0005365">
    <property type="term" value="F:myo-inositol transmembrane transporter activity"/>
    <property type="evidence" value="ECO:0007669"/>
    <property type="project" value="UniProtKB-ARBA"/>
</dbReference>
<dbReference type="PANTHER" id="PTHR48020">
    <property type="entry name" value="PROTON MYO-INOSITOL COTRANSPORTER"/>
    <property type="match status" value="1"/>
</dbReference>
<evidence type="ECO:0000256" key="2">
    <source>
        <dbReference type="ARBA" id="ARBA00010992"/>
    </source>
</evidence>
<sequence>MGEIDNVDAKYDAQHVEVVPTKSVGHHHLIDENLVRAENEDKVTGYFVFLISIAAVAGFLFGYDTAVIGSALPMVHEDLGHALSASEQEIITAGTTIGAIFGALILGGSADRLGRKWAMAIADIFFTIGAIIIACSYSVAQMVVGRLVLGVGVGGAAVIAPLYIAELAPTAVRGRCIGTNAFFIPFGQTIANAFGAIFQAYVPPHIAWRTLFALGVLPSLIQLGLMHWLPESPRVLVLRGQSDKARETLRVIYRGASEEVIAFKLQIVEQYVAATTELQRDFTFTQRVKMYWTNKAYRRAIIAVSGVQAFGQLTGYNTLLYYSGTIFGLLGLKNSAAAGLIPSGGNALFLLIGMSIVDKFGRRRLLLTFIPGQAVGLVWALISFHFLTKSTNGALVEGYEYPKALTGSVLGAIILFVMCFGLTYSHIVWYQSEFLALEIRAAGSAIATTACWLANLVVSVSFLSELDTLGASGTYGLYLGFVVLGFFFVLFCYPETKGLSIDETSLLFTDGFGIKKSEEMRREKREIADDIRRMSVGV</sequence>
<dbReference type="PROSITE" id="PS50850">
    <property type="entry name" value="MFS"/>
    <property type="match status" value="1"/>
</dbReference>
<evidence type="ECO:0000256" key="3">
    <source>
        <dbReference type="ARBA" id="ARBA00022448"/>
    </source>
</evidence>
<dbReference type="NCBIfam" id="TIGR00879">
    <property type="entry name" value="SP"/>
    <property type="match status" value="1"/>
</dbReference>
<dbReference type="InterPro" id="IPR003663">
    <property type="entry name" value="Sugar/inositol_transpt"/>
</dbReference>
<evidence type="ECO:0000259" key="11">
    <source>
        <dbReference type="PROSITE" id="PS50850"/>
    </source>
</evidence>
<feature type="transmembrane region" description="Helical" evidence="10">
    <location>
        <begin position="441"/>
        <end position="463"/>
    </location>
</feature>
<evidence type="ECO:0000256" key="8">
    <source>
        <dbReference type="ARBA" id="ARBA00049119"/>
    </source>
</evidence>
<name>A0A427XL36_9TREE</name>
<evidence type="ECO:0000256" key="10">
    <source>
        <dbReference type="SAM" id="Phobius"/>
    </source>
</evidence>
<dbReference type="GO" id="GO:1904679">
    <property type="term" value="P:myo-inositol import across plasma membrane"/>
    <property type="evidence" value="ECO:0007669"/>
    <property type="project" value="UniProtKB-ARBA"/>
</dbReference>
<feature type="transmembrane region" description="Helical" evidence="10">
    <location>
        <begin position="46"/>
        <end position="70"/>
    </location>
</feature>
<comment type="catalytic activity">
    <reaction evidence="8">
        <text>myo-inositol(out) + H(+)(out) = myo-inositol(in) + H(+)(in)</text>
        <dbReference type="Rhea" id="RHEA:60364"/>
        <dbReference type="ChEBI" id="CHEBI:15378"/>
        <dbReference type="ChEBI" id="CHEBI:17268"/>
    </reaction>
</comment>
<comment type="subcellular location">
    <subcellularLocation>
        <location evidence="1">Cell membrane</location>
        <topology evidence="1">Multi-pass membrane protein</topology>
    </subcellularLocation>
</comment>
<feature type="transmembrane region" description="Helical" evidence="10">
    <location>
        <begin position="117"/>
        <end position="140"/>
    </location>
</feature>
<gene>
    <name evidence="12" type="ORF">EHS24_009271</name>
</gene>
<dbReference type="PROSITE" id="PS00216">
    <property type="entry name" value="SUGAR_TRANSPORT_1"/>
    <property type="match status" value="1"/>
</dbReference>
<reference evidence="12 13" key="1">
    <citation type="submission" date="2018-11" db="EMBL/GenBank/DDBJ databases">
        <title>Genome sequence of Apiotrichum porosum DSM 27194.</title>
        <authorList>
            <person name="Aliyu H."/>
            <person name="Gorte O."/>
            <person name="Ochsenreither K."/>
        </authorList>
    </citation>
    <scope>NUCLEOTIDE SEQUENCE [LARGE SCALE GENOMIC DNA]</scope>
    <source>
        <strain evidence="12 13">DSM 27194</strain>
    </source>
</reference>
<dbReference type="GeneID" id="39593814"/>
<feature type="transmembrane region" description="Helical" evidence="10">
    <location>
        <begin position="475"/>
        <end position="493"/>
    </location>
</feature>
<evidence type="ECO:0000256" key="1">
    <source>
        <dbReference type="ARBA" id="ARBA00004651"/>
    </source>
</evidence>
<keyword evidence="6 10" id="KW-1133">Transmembrane helix</keyword>
<organism evidence="12 13">
    <name type="scientific">Apiotrichum porosum</name>
    <dbReference type="NCBI Taxonomy" id="105984"/>
    <lineage>
        <taxon>Eukaryota</taxon>
        <taxon>Fungi</taxon>
        <taxon>Dikarya</taxon>
        <taxon>Basidiomycota</taxon>
        <taxon>Agaricomycotina</taxon>
        <taxon>Tremellomycetes</taxon>
        <taxon>Trichosporonales</taxon>
        <taxon>Trichosporonaceae</taxon>
        <taxon>Apiotrichum</taxon>
    </lineage>
</organism>
<dbReference type="PROSITE" id="PS00217">
    <property type="entry name" value="SUGAR_TRANSPORT_2"/>
    <property type="match status" value="1"/>
</dbReference>
<feature type="transmembrane region" description="Helical" evidence="10">
    <location>
        <begin position="296"/>
        <end position="316"/>
    </location>
</feature>
<evidence type="ECO:0000313" key="12">
    <source>
        <dbReference type="EMBL" id="RSH79619.1"/>
    </source>
</evidence>
<dbReference type="STRING" id="105984.A0A427XL36"/>
<dbReference type="PANTHER" id="PTHR48020:SF12">
    <property type="entry name" value="PROTON MYO-INOSITOL COTRANSPORTER"/>
    <property type="match status" value="1"/>
</dbReference>
<dbReference type="Pfam" id="PF00083">
    <property type="entry name" value="Sugar_tr"/>
    <property type="match status" value="1"/>
</dbReference>
<keyword evidence="13" id="KW-1185">Reference proteome</keyword>
<feature type="transmembrane region" description="Helical" evidence="10">
    <location>
        <begin position="407"/>
        <end position="429"/>
    </location>
</feature>